<evidence type="ECO:0000313" key="1">
    <source>
        <dbReference type="EMBL" id="EGT52831.1"/>
    </source>
</evidence>
<name>G0PE85_CAEBE</name>
<dbReference type="EMBL" id="GL380309">
    <property type="protein sequence ID" value="EGT52831.1"/>
    <property type="molecule type" value="Genomic_DNA"/>
</dbReference>
<reference evidence="2" key="1">
    <citation type="submission" date="2011-07" db="EMBL/GenBank/DDBJ databases">
        <authorList>
            <consortium name="Caenorhabditis brenneri Sequencing and Analysis Consortium"/>
            <person name="Wilson R.K."/>
        </authorList>
    </citation>
    <scope>NUCLEOTIDE SEQUENCE [LARGE SCALE GENOMIC DNA]</scope>
    <source>
        <strain evidence="2">PB2801</strain>
    </source>
</reference>
<accession>G0PE85</accession>
<organism evidence="2">
    <name type="scientific">Caenorhabditis brenneri</name>
    <name type="common">Nematode worm</name>
    <dbReference type="NCBI Taxonomy" id="135651"/>
    <lineage>
        <taxon>Eukaryota</taxon>
        <taxon>Metazoa</taxon>
        <taxon>Ecdysozoa</taxon>
        <taxon>Nematoda</taxon>
        <taxon>Chromadorea</taxon>
        <taxon>Rhabditida</taxon>
        <taxon>Rhabditina</taxon>
        <taxon>Rhabditomorpha</taxon>
        <taxon>Rhabditoidea</taxon>
        <taxon>Rhabditidae</taxon>
        <taxon>Peloderinae</taxon>
        <taxon>Caenorhabditis</taxon>
    </lineage>
</organism>
<proteinExistence type="predicted"/>
<sequence length="10" mass="1285">MLHHRSLTQY</sequence>
<evidence type="ECO:0000313" key="2">
    <source>
        <dbReference type="Proteomes" id="UP000008068"/>
    </source>
</evidence>
<protein>
    <submittedName>
        <fullName evidence="1">Uncharacterized protein</fullName>
    </submittedName>
</protein>
<keyword evidence="2" id="KW-1185">Reference proteome</keyword>
<gene>
    <name evidence="1" type="ORF">CAEBREN_14382</name>
</gene>
<dbReference type="Proteomes" id="UP000008068">
    <property type="component" value="Unassembled WGS sequence"/>
</dbReference>
<dbReference type="InParanoid" id="G0PE85"/>